<dbReference type="Proteomes" id="UP000263268">
    <property type="component" value="Unassembled WGS sequence"/>
</dbReference>
<feature type="transmembrane region" description="Helical" evidence="1">
    <location>
        <begin position="271"/>
        <end position="295"/>
    </location>
</feature>
<reference evidence="3 4" key="1">
    <citation type="journal article" date="2018" name="Nat. Biotechnol.">
        <title>A standardized bacterial taxonomy based on genome phylogeny substantially revises the tree of life.</title>
        <authorList>
            <person name="Parks D.H."/>
            <person name="Chuvochina M."/>
            <person name="Waite D.W."/>
            <person name="Rinke C."/>
            <person name="Skarshewski A."/>
            <person name="Chaumeil P.A."/>
            <person name="Hugenholtz P."/>
        </authorList>
    </citation>
    <scope>NUCLEOTIDE SEQUENCE [LARGE SCALE GENOMIC DNA]</scope>
    <source>
        <strain evidence="3">UBA10227</strain>
    </source>
</reference>
<gene>
    <name evidence="3" type="ORF">DHV22_15925</name>
</gene>
<dbReference type="CDD" id="cd00761">
    <property type="entry name" value="Glyco_tranf_GTA_type"/>
    <property type="match status" value="1"/>
</dbReference>
<dbReference type="InterPro" id="IPR001173">
    <property type="entry name" value="Glyco_trans_2-like"/>
</dbReference>
<dbReference type="InterPro" id="IPR029044">
    <property type="entry name" value="Nucleotide-diphossugar_trans"/>
</dbReference>
<organism evidence="3 4">
    <name type="scientific">Xanthomarina gelatinilytica</name>
    <dbReference type="NCBI Taxonomy" id="1137281"/>
    <lineage>
        <taxon>Bacteria</taxon>
        <taxon>Pseudomonadati</taxon>
        <taxon>Bacteroidota</taxon>
        <taxon>Flavobacteriia</taxon>
        <taxon>Flavobacteriales</taxon>
        <taxon>Flavobacteriaceae</taxon>
        <taxon>Xanthomarina</taxon>
    </lineage>
</organism>
<dbReference type="AlphaFoldDB" id="A0A3D6BXR6"/>
<feature type="domain" description="Glycosyltransferase 2-like" evidence="2">
    <location>
        <begin position="1"/>
        <end position="144"/>
    </location>
</feature>
<dbReference type="PANTHER" id="PTHR22916">
    <property type="entry name" value="GLYCOSYLTRANSFERASE"/>
    <property type="match status" value="1"/>
</dbReference>
<dbReference type="EMBL" id="DPRK01000255">
    <property type="protein sequence ID" value="HCY82969.1"/>
    <property type="molecule type" value="Genomic_DNA"/>
</dbReference>
<dbReference type="GO" id="GO:0016758">
    <property type="term" value="F:hexosyltransferase activity"/>
    <property type="evidence" value="ECO:0007669"/>
    <property type="project" value="UniProtKB-ARBA"/>
</dbReference>
<evidence type="ECO:0000259" key="2">
    <source>
        <dbReference type="Pfam" id="PF00535"/>
    </source>
</evidence>
<protein>
    <recommendedName>
        <fullName evidence="2">Glycosyltransferase 2-like domain-containing protein</fullName>
    </recommendedName>
</protein>
<dbReference type="Gene3D" id="3.90.550.10">
    <property type="entry name" value="Spore Coat Polysaccharide Biosynthesis Protein SpsA, Chain A"/>
    <property type="match status" value="1"/>
</dbReference>
<keyword evidence="1" id="KW-0812">Transmembrane</keyword>
<name>A0A3D6BXR6_9FLAO</name>
<feature type="non-terminal residue" evidence="3">
    <location>
        <position position="1"/>
    </location>
</feature>
<comment type="caution">
    <text evidence="3">The sequence shown here is derived from an EMBL/GenBank/DDBJ whole genome shotgun (WGS) entry which is preliminary data.</text>
</comment>
<sequence>IIIPTYNRAHLISETLDSVLAQTYTNWECLVVDDGSTDATEALLYSYIEKDSRFHYHKRPDRHLPGGNGARNYGFEVSKGEFIQWFDSDDFMMPEKLELKVAAILKHDVDFVVCEHAEIYGLRPYKIRKKWPIRTDGDELLNHLNGSIAFTTAGPLFRKSFLDKKRLFDESILIGQEWEFFTRLLITKPKIYYLHEVVYHFQNISNGIRGNLTDEKIKNRIQTEINLFKKINSSSYYMDSKYKEIYNRYKSYRVLNRSKYIYKNYSFTESLLYFMNGIKTISISYYIIIFFRFILEPKTIRVLFTGWHKN</sequence>
<dbReference type="PANTHER" id="PTHR22916:SF3">
    <property type="entry name" value="UDP-GLCNAC:BETAGAL BETA-1,3-N-ACETYLGLUCOSAMINYLTRANSFERASE-LIKE PROTEIN 1"/>
    <property type="match status" value="1"/>
</dbReference>
<dbReference type="Pfam" id="PF00535">
    <property type="entry name" value="Glycos_transf_2"/>
    <property type="match status" value="1"/>
</dbReference>
<keyword evidence="1" id="KW-1133">Transmembrane helix</keyword>
<dbReference type="SUPFAM" id="SSF53448">
    <property type="entry name" value="Nucleotide-diphospho-sugar transferases"/>
    <property type="match status" value="1"/>
</dbReference>
<evidence type="ECO:0000256" key="1">
    <source>
        <dbReference type="SAM" id="Phobius"/>
    </source>
</evidence>
<accession>A0A3D6BXR6</accession>
<evidence type="ECO:0000313" key="4">
    <source>
        <dbReference type="Proteomes" id="UP000263268"/>
    </source>
</evidence>
<evidence type="ECO:0000313" key="3">
    <source>
        <dbReference type="EMBL" id="HCY82969.1"/>
    </source>
</evidence>
<keyword evidence="1" id="KW-0472">Membrane</keyword>
<proteinExistence type="predicted"/>